<dbReference type="AlphaFoldDB" id="A0A9D1CN45"/>
<dbReference type="PANTHER" id="PTHR45833:SF2">
    <property type="entry name" value="BIFUNCTIONAL HOMOCYSTEINE S-METHYLTRANSFERASE_5,10-METHYLENETETRAHYDROFOLATE REDUCTASE"/>
    <property type="match status" value="1"/>
</dbReference>
<sequence length="272" mass="29553">MGVTYKTRNVESKKFVTIGERIHCISPVIREAMNTMNPEPILKRAAEQIAAGATYLDVNIGPAESNGPELMTWAVKLLQENFNNVPLALDTANKKAIEAGIAVYNRTNGKPIVNSADAGSRISNIDLAAANDAIVIALCSADGIAKDNEERMTHCHHMLDRGMALGMEAEDLWFDPLFLVVKGMQDKQMDVLNAIKLFSDEGLKSTGGLSNNSNGAPKAVRPIMDSALVAMCMMQGLTSAIVNPCDLRLMETIKSCDIFKNNELYSDSYLEA</sequence>
<feature type="domain" description="Pterin-binding" evidence="4">
    <location>
        <begin position="15"/>
        <end position="260"/>
    </location>
</feature>
<dbReference type="SUPFAM" id="SSF51717">
    <property type="entry name" value="Dihydropteroate synthetase-like"/>
    <property type="match status" value="1"/>
</dbReference>
<evidence type="ECO:0000256" key="2">
    <source>
        <dbReference type="ARBA" id="ARBA00022603"/>
    </source>
</evidence>
<keyword evidence="3 5" id="KW-0808">Transferase</keyword>
<evidence type="ECO:0000313" key="6">
    <source>
        <dbReference type="Proteomes" id="UP000886874"/>
    </source>
</evidence>
<evidence type="ECO:0000256" key="1">
    <source>
        <dbReference type="ARBA" id="ARBA00010398"/>
    </source>
</evidence>
<dbReference type="EMBL" id="DVFN01000027">
    <property type="protein sequence ID" value="HIQ69065.1"/>
    <property type="molecule type" value="Genomic_DNA"/>
</dbReference>
<comment type="similarity">
    <text evidence="1">Belongs to the vitamin-B12 dependent methionine synthase family.</text>
</comment>
<reference evidence="5" key="2">
    <citation type="journal article" date="2021" name="PeerJ">
        <title>Extensive microbial diversity within the chicken gut microbiome revealed by metagenomics and culture.</title>
        <authorList>
            <person name="Gilroy R."/>
            <person name="Ravi A."/>
            <person name="Getino M."/>
            <person name="Pursley I."/>
            <person name="Horton D.L."/>
            <person name="Alikhan N.F."/>
            <person name="Baker D."/>
            <person name="Gharbi K."/>
            <person name="Hall N."/>
            <person name="Watson M."/>
            <person name="Adriaenssens E.M."/>
            <person name="Foster-Nyarko E."/>
            <person name="Jarju S."/>
            <person name="Secka A."/>
            <person name="Antonio M."/>
            <person name="Oren A."/>
            <person name="Chaudhuri R.R."/>
            <person name="La Ragione R."/>
            <person name="Hildebrand F."/>
            <person name="Pallen M.J."/>
        </authorList>
    </citation>
    <scope>NUCLEOTIDE SEQUENCE</scope>
    <source>
        <strain evidence="5">ChiSjej2B20-13462</strain>
    </source>
</reference>
<evidence type="ECO:0000259" key="4">
    <source>
        <dbReference type="PROSITE" id="PS50972"/>
    </source>
</evidence>
<dbReference type="GO" id="GO:0032259">
    <property type="term" value="P:methylation"/>
    <property type="evidence" value="ECO:0007669"/>
    <property type="project" value="UniProtKB-KW"/>
</dbReference>
<name>A0A9D1CN45_9FIRM</name>
<dbReference type="InterPro" id="IPR000489">
    <property type="entry name" value="Pterin-binding_dom"/>
</dbReference>
<gene>
    <name evidence="5" type="ORF">IAA67_01870</name>
</gene>
<reference evidence="5" key="1">
    <citation type="submission" date="2020-10" db="EMBL/GenBank/DDBJ databases">
        <authorList>
            <person name="Gilroy R."/>
        </authorList>
    </citation>
    <scope>NUCLEOTIDE SEQUENCE</scope>
    <source>
        <strain evidence="5">ChiSjej2B20-13462</strain>
    </source>
</reference>
<dbReference type="NCBIfam" id="NF040758">
    <property type="entry name" value="CODH_ACS_meth"/>
    <property type="match status" value="1"/>
</dbReference>
<dbReference type="GO" id="GO:0008705">
    <property type="term" value="F:methionine synthase activity"/>
    <property type="evidence" value="ECO:0007669"/>
    <property type="project" value="TreeGrafter"/>
</dbReference>
<organism evidence="5 6">
    <name type="scientific">Candidatus Avoscillospira stercorigallinarum</name>
    <dbReference type="NCBI Taxonomy" id="2840708"/>
    <lineage>
        <taxon>Bacteria</taxon>
        <taxon>Bacillati</taxon>
        <taxon>Bacillota</taxon>
        <taxon>Clostridia</taxon>
        <taxon>Eubacteriales</taxon>
        <taxon>Oscillospiraceae</taxon>
        <taxon>Oscillospiraceae incertae sedis</taxon>
        <taxon>Candidatus Avoscillospira</taxon>
    </lineage>
</organism>
<dbReference type="GO" id="GO:0042558">
    <property type="term" value="P:pteridine-containing compound metabolic process"/>
    <property type="evidence" value="ECO:0007669"/>
    <property type="project" value="InterPro"/>
</dbReference>
<comment type="caution">
    <text evidence="5">The sequence shown here is derived from an EMBL/GenBank/DDBJ whole genome shotgun (WGS) entry which is preliminary data.</text>
</comment>
<dbReference type="GO" id="GO:0005829">
    <property type="term" value="C:cytosol"/>
    <property type="evidence" value="ECO:0007669"/>
    <property type="project" value="TreeGrafter"/>
</dbReference>
<dbReference type="GO" id="GO:0004156">
    <property type="term" value="F:dihydropteroate synthase activity"/>
    <property type="evidence" value="ECO:0007669"/>
    <property type="project" value="UniProtKB-EC"/>
</dbReference>
<dbReference type="PANTHER" id="PTHR45833">
    <property type="entry name" value="METHIONINE SYNTHASE"/>
    <property type="match status" value="1"/>
</dbReference>
<dbReference type="InterPro" id="IPR011005">
    <property type="entry name" value="Dihydropteroate_synth-like_sf"/>
</dbReference>
<evidence type="ECO:0000313" key="5">
    <source>
        <dbReference type="EMBL" id="HIQ69065.1"/>
    </source>
</evidence>
<dbReference type="Pfam" id="PF00809">
    <property type="entry name" value="Pterin_bind"/>
    <property type="match status" value="1"/>
</dbReference>
<dbReference type="InterPro" id="IPR050554">
    <property type="entry name" value="Met_Synthase/Corrinoid"/>
</dbReference>
<dbReference type="Proteomes" id="UP000886874">
    <property type="component" value="Unassembled WGS sequence"/>
</dbReference>
<dbReference type="EC" id="2.5.1.15" evidence="5"/>
<accession>A0A9D1CN45</accession>
<keyword evidence="2" id="KW-0489">Methyltransferase</keyword>
<protein>
    <submittedName>
        <fullName evidence="5">Dihydropteroate synthase</fullName>
        <ecNumber evidence="5">2.5.1.15</ecNumber>
    </submittedName>
</protein>
<dbReference type="PROSITE" id="PS50972">
    <property type="entry name" value="PTERIN_BINDING"/>
    <property type="match status" value="1"/>
</dbReference>
<dbReference type="Gene3D" id="3.20.20.20">
    <property type="entry name" value="Dihydropteroate synthase-like"/>
    <property type="match status" value="1"/>
</dbReference>
<evidence type="ECO:0000256" key="3">
    <source>
        <dbReference type="ARBA" id="ARBA00022679"/>
    </source>
</evidence>
<proteinExistence type="inferred from homology"/>